<dbReference type="InParanoid" id="T1I967"/>
<reference evidence="2" key="1">
    <citation type="submission" date="2015-05" db="UniProtKB">
        <authorList>
            <consortium name="EnsemblMetazoa"/>
        </authorList>
    </citation>
    <scope>IDENTIFICATION</scope>
</reference>
<accession>T1I967</accession>
<evidence type="ECO:0000256" key="1">
    <source>
        <dbReference type="SAM" id="MobiDB-lite"/>
    </source>
</evidence>
<proteinExistence type="predicted"/>
<dbReference type="HOGENOM" id="CLU_2530261_0_0_1"/>
<feature type="region of interest" description="Disordered" evidence="1">
    <location>
        <begin position="12"/>
        <end position="41"/>
    </location>
</feature>
<protein>
    <submittedName>
        <fullName evidence="2">Uncharacterized protein</fullName>
    </submittedName>
</protein>
<evidence type="ECO:0000313" key="3">
    <source>
        <dbReference type="Proteomes" id="UP000015103"/>
    </source>
</evidence>
<organism evidence="2 3">
    <name type="scientific">Rhodnius prolixus</name>
    <name type="common">Triatomid bug</name>
    <dbReference type="NCBI Taxonomy" id="13249"/>
    <lineage>
        <taxon>Eukaryota</taxon>
        <taxon>Metazoa</taxon>
        <taxon>Ecdysozoa</taxon>
        <taxon>Arthropoda</taxon>
        <taxon>Hexapoda</taxon>
        <taxon>Insecta</taxon>
        <taxon>Pterygota</taxon>
        <taxon>Neoptera</taxon>
        <taxon>Paraneoptera</taxon>
        <taxon>Hemiptera</taxon>
        <taxon>Heteroptera</taxon>
        <taxon>Panheteroptera</taxon>
        <taxon>Cimicomorpha</taxon>
        <taxon>Reduviidae</taxon>
        <taxon>Triatominae</taxon>
        <taxon>Rhodnius</taxon>
    </lineage>
</organism>
<dbReference type="VEuPathDB" id="VectorBase:RPRC012839"/>
<name>T1I967_RHOPR</name>
<dbReference type="EMBL" id="ACPB03032250">
    <property type="status" value="NOT_ANNOTATED_CDS"/>
    <property type="molecule type" value="Genomic_DNA"/>
</dbReference>
<evidence type="ECO:0000313" key="2">
    <source>
        <dbReference type="EnsemblMetazoa" id="RPRC012839-PA"/>
    </source>
</evidence>
<feature type="region of interest" description="Disordered" evidence="1">
    <location>
        <begin position="53"/>
        <end position="84"/>
    </location>
</feature>
<sequence>MEELMTLMREMKEGQNEMNKRQDETNKRLDETNKGQEKMKEELTRDITRNVIKENNAVGRREQQQNAGGSTGRLSEPVTVHLVH</sequence>
<dbReference type="Proteomes" id="UP000015103">
    <property type="component" value="Unassembled WGS sequence"/>
</dbReference>
<dbReference type="EnsemblMetazoa" id="RPRC012839-RA">
    <property type="protein sequence ID" value="RPRC012839-PA"/>
    <property type="gene ID" value="RPRC012839"/>
</dbReference>
<dbReference type="AlphaFoldDB" id="T1I967"/>
<keyword evidence="3" id="KW-1185">Reference proteome</keyword>